<dbReference type="PANTHER" id="PTHR46652">
    <property type="entry name" value="LEUCINE-RICH REPEAT AND IQ DOMAIN-CONTAINING PROTEIN 1-RELATED"/>
    <property type="match status" value="1"/>
</dbReference>
<comment type="subcellular location">
    <subcellularLocation>
        <location evidence="1">Cytoplasm</location>
        <location evidence="1">Cytoskeleton</location>
        <location evidence="1">Cilium axoneme</location>
    </subcellularLocation>
</comment>
<name>D9CJ73_VOLCA</name>
<dbReference type="EMBL" id="GU784916">
    <property type="protein sequence ID" value="ADI46933.1"/>
    <property type="molecule type" value="Genomic_DNA"/>
</dbReference>
<reference evidence="4" key="1">
    <citation type="journal article" date="2010" name="Science">
        <title>Evolution of an expanded sex-determining locus in Volvox.</title>
        <authorList>
            <person name="Ferris P."/>
            <person name="Olson B.J."/>
            <person name="De Hoff P.L."/>
            <person name="Douglass S."/>
            <person name="Casero D."/>
            <person name="Prochnik S."/>
            <person name="Geng S."/>
            <person name="Rai R."/>
            <person name="Grimwood J."/>
            <person name="Schmutz J."/>
            <person name="Nishii I."/>
            <person name="Hamaji T."/>
            <person name="Nozaki H."/>
            <person name="Pellegrini M."/>
            <person name="Umen J.G."/>
        </authorList>
    </citation>
    <scope>NUCLEOTIDE SEQUENCE</scope>
    <source>
        <strain evidence="4">Adam</strain>
    </source>
</reference>
<sequence>MSLEDVECEAAFQAELARMRLEGPSLDQESKAEVNVICHETDDDNEDEYEPPSLQLLRKALEGRERAAEAFGRDWQRFCSDFASDDPSRPMPGHRPVSDTFPSDLLPTEDSLSCNATSATGLNAASGIQGESQRIHHCQELQWEKANHHTHRRAGDASADAEVGMAEKLLGERTHDEQLLTYTQKLRWSLRSKAGWLQKRKRQCASLTWQGSKLRCERRFKEQRLQRCERRHWTCPHYIFPMNSRLGAWGVAGLVDAARIRLAEVEAAATGAAAKLRTAASSGSHLEFQAALAAAKAFPKLSQLVAESSTLFEERRANADAAICRRTACSQVLMDAASSGSLHKFLAARGAGTYAGMDMKEILAADRTIVSRQLASLSCLVRTLDNICVGALPPLKFDASMAMVAWLGDAQALLKRACDAAASTFYLKTVASEVAGPSTGNDLGKNLKALLSPGRQLALSDVRSMSGAVALDWPLLVSMVHLGLPDVVCLALCVLEVHHSVLLAEGSSGLIAIAPNDYWGVALLSAADVQGMTAALGPPSTMGHVGGRNHEIDEISKRAVWLLSRRKGVICARRWGTPADSLESKDIVRCERFLSNSFMGRKSLTEVISLKHGSGETSGCPATAACLLHLLHLDLCLERLTSLQGLDLICPMLRSLSADANQMSSLEGLQGLTGLEELSLKQNHLASLLQLSHAGQAMGPALPSGSCLKWLMLDSNELSGQLKGLKGCSGLRSLSLADNFLTDMGTELEPCKSMLTSLSLRNNRLTSAKGQLASLTNLRNLDVSGNRLTSLEGLQELLLLQSLCASGNAVAAMPKHFCLPHLTALDLGQNALTSFGICENSSAGYCLNLPSLKCLVLRENSISRLGSLRPMLHLTLLDLSFNKLASAEAFRVLAHLSGLRKLNITNNPATDVQDVGAERSPQWRHMGATSMNSSRQSLPSMTANSASIMAWSLPLLQELDYGSVAAHHRLDSAVRAAVVSPTCAMVGVRQMRTMGCEYLVLRRSSFGKSTAPIGCQLYAASSQGRAPAVNLCPGRTGVVFTGASELPIDSAALQRVLVAAVDASLGATALCGLHAEIVCYDRTSFGHSPSDKFMVHQDPDAQDSIVMYGCARFIKLKSDRIAWLTHLGQRWQASLPLEVLYLHGRQLSCMPFLGPRCCTTTTPGADIVPPLRSSHFTDAALAKSISSVVAMHQGADILDTAASRCWRPSFRFSIVASRIHAGSAATVGIRSAGVANKASVLAICAEAYWRSDASGSQTGRQLVEDLLRILRHDDHGSVGCSRPASGSNYLIARPSYFTSRLRQHAKAAVTVIQASLRGLQTRKSIPLFHMERQKLKAVQMAAATVVQACWRGHYVRRLLPALQEEEEKWRQELHRRESATVIIQAHFRGYLVRKRLSTALAVVKLSPGLGKDFDQLSDSSELEEMLQGFASPLEDLSMDEGISCNWRSTIPSLASAAPCSSLPGNACEPHARKPWDSNSREMGGCSTAACAELQALLLTALPNSSCEAPHETLPGVQEAYSIIPPSKSMSSTSRVIQVYPAAAAVQCSDHGQRIEVINKQRGCLNQPLSAHPVIPAGFFPSSLLPSCPSQSAAPQRNTAPSPLGMPHCESSMANVLRHSLHEDALPPGCSTEKGDLASEYMCSEQKALFSDGIRANNRGEYQRRHLERLRKFMAEWGFKDLCTAETYYRRVLRQKQGHTRHQFQEKQQVPSQRPLIMVRSEAKRMESRIIPSTDLQLIRATDGGEDLPGLTSSPRCGVHSVEDVILSNYGYTNDLLSQNNRGMSSADAILPISSSRRVLAPLDAASSCKLPCKLGTAQRPHHLPTLTNNNWIVLPSSQSLTQNISVGKSTMFTGRQAVANGNHLTVAGKLARDCLSTGVGLPETTQSVDSSPELIVL</sequence>
<dbReference type="InterPro" id="IPR025875">
    <property type="entry name" value="Leu-rich_rpt_4"/>
</dbReference>
<dbReference type="PROSITE" id="PS50096">
    <property type="entry name" value="IQ"/>
    <property type="match status" value="3"/>
</dbReference>
<evidence type="ECO:0000256" key="1">
    <source>
        <dbReference type="ARBA" id="ARBA00004430"/>
    </source>
</evidence>
<dbReference type="InterPro" id="IPR032675">
    <property type="entry name" value="LRR_dom_sf"/>
</dbReference>
<dbReference type="SMART" id="SM00365">
    <property type="entry name" value="LRR_SD22"/>
    <property type="match status" value="4"/>
</dbReference>
<dbReference type="Pfam" id="PF00612">
    <property type="entry name" value="IQ"/>
    <property type="match status" value="2"/>
</dbReference>
<dbReference type="SMART" id="SM00015">
    <property type="entry name" value="IQ"/>
    <property type="match status" value="3"/>
</dbReference>
<dbReference type="CDD" id="cd23767">
    <property type="entry name" value="IQCD"/>
    <property type="match status" value="2"/>
</dbReference>
<dbReference type="InterPro" id="IPR000048">
    <property type="entry name" value="IQ_motif_EF-hand-BS"/>
</dbReference>
<gene>
    <name evidence="4" type="primary">MTM0638</name>
</gene>
<dbReference type="InterPro" id="IPR050836">
    <property type="entry name" value="SDS22/Internalin_LRR"/>
</dbReference>
<dbReference type="Pfam" id="PF12799">
    <property type="entry name" value="LRR_4"/>
    <property type="match status" value="1"/>
</dbReference>
<evidence type="ECO:0000256" key="3">
    <source>
        <dbReference type="ARBA" id="ARBA00022737"/>
    </source>
</evidence>
<dbReference type="SUPFAM" id="SSF52058">
    <property type="entry name" value="L domain-like"/>
    <property type="match status" value="1"/>
</dbReference>
<dbReference type="InterPro" id="IPR003591">
    <property type="entry name" value="Leu-rich_rpt_typical-subtyp"/>
</dbReference>
<evidence type="ECO:0000313" key="4">
    <source>
        <dbReference type="EMBL" id="ADI46933.1"/>
    </source>
</evidence>
<dbReference type="InterPro" id="IPR001611">
    <property type="entry name" value="Leu-rich_rpt"/>
</dbReference>
<dbReference type="Gene3D" id="3.80.10.10">
    <property type="entry name" value="Ribonuclease Inhibitor"/>
    <property type="match status" value="1"/>
</dbReference>
<dbReference type="PANTHER" id="PTHR46652:SF3">
    <property type="entry name" value="LEUCINE-RICH REPEAT-CONTAINING PROTEIN 9"/>
    <property type="match status" value="1"/>
</dbReference>
<dbReference type="Gene3D" id="1.20.5.190">
    <property type="match status" value="2"/>
</dbReference>
<protein>
    <submittedName>
        <fullName evidence="4">MTM0638</fullName>
    </submittedName>
</protein>
<dbReference type="SMART" id="SM00369">
    <property type="entry name" value="LRR_TYP"/>
    <property type="match status" value="6"/>
</dbReference>
<dbReference type="InterPro" id="IPR027417">
    <property type="entry name" value="P-loop_NTPase"/>
</dbReference>
<dbReference type="PROSITE" id="PS51450">
    <property type="entry name" value="LRR"/>
    <property type="match status" value="1"/>
</dbReference>
<evidence type="ECO:0000256" key="2">
    <source>
        <dbReference type="ARBA" id="ARBA00022614"/>
    </source>
</evidence>
<keyword evidence="2" id="KW-0433">Leucine-rich repeat</keyword>
<keyword evidence="3" id="KW-0677">Repeat</keyword>
<dbReference type="GO" id="GO:0005930">
    <property type="term" value="C:axoneme"/>
    <property type="evidence" value="ECO:0007669"/>
    <property type="project" value="UniProtKB-SubCell"/>
</dbReference>
<organism evidence="4">
    <name type="scientific">Volvox carteri f. nagariensis</name>
    <dbReference type="NCBI Taxonomy" id="3068"/>
    <lineage>
        <taxon>Eukaryota</taxon>
        <taxon>Viridiplantae</taxon>
        <taxon>Chlorophyta</taxon>
        <taxon>core chlorophytes</taxon>
        <taxon>Chlorophyceae</taxon>
        <taxon>CS clade</taxon>
        <taxon>Chlamydomonadales</taxon>
        <taxon>Volvocaceae</taxon>
        <taxon>Volvox</taxon>
    </lineage>
</organism>
<dbReference type="SUPFAM" id="SSF52540">
    <property type="entry name" value="P-loop containing nucleoside triphosphate hydrolases"/>
    <property type="match status" value="1"/>
</dbReference>
<proteinExistence type="predicted"/>
<accession>D9CJ73</accession>